<evidence type="ECO:0000256" key="1">
    <source>
        <dbReference type="ARBA" id="ARBA00004141"/>
    </source>
</evidence>
<dbReference type="InterPro" id="IPR020846">
    <property type="entry name" value="MFS_dom"/>
</dbReference>
<keyword evidence="4 5" id="KW-0472">Membrane</keyword>
<dbReference type="EMBL" id="FQWQ01000007">
    <property type="protein sequence ID" value="SHI02991.1"/>
    <property type="molecule type" value="Genomic_DNA"/>
</dbReference>
<dbReference type="RefSeq" id="WP_073143545.1">
    <property type="nucleotide sequence ID" value="NZ_FQWQ01000007.1"/>
</dbReference>
<gene>
    <name evidence="7" type="ORF">SAMN04488109_6848</name>
</gene>
<dbReference type="PROSITE" id="PS50850">
    <property type="entry name" value="MFS"/>
    <property type="match status" value="1"/>
</dbReference>
<evidence type="ECO:0000259" key="6">
    <source>
        <dbReference type="PROSITE" id="PS50850"/>
    </source>
</evidence>
<evidence type="ECO:0000256" key="4">
    <source>
        <dbReference type="ARBA" id="ARBA00023136"/>
    </source>
</evidence>
<feature type="transmembrane region" description="Helical" evidence="5">
    <location>
        <begin position="288"/>
        <end position="307"/>
    </location>
</feature>
<feature type="transmembrane region" description="Helical" evidence="5">
    <location>
        <begin position="215"/>
        <end position="236"/>
    </location>
</feature>
<evidence type="ECO:0000256" key="5">
    <source>
        <dbReference type="SAM" id="Phobius"/>
    </source>
</evidence>
<proteinExistence type="predicted"/>
<feature type="transmembrane region" description="Helical" evidence="5">
    <location>
        <begin position="348"/>
        <end position="369"/>
    </location>
</feature>
<dbReference type="InterPro" id="IPR050382">
    <property type="entry name" value="MFS_Na/Anion_cotransporter"/>
</dbReference>
<accession>A0A1M5XT53</accession>
<dbReference type="InterPro" id="IPR011701">
    <property type="entry name" value="MFS"/>
</dbReference>
<evidence type="ECO:0000256" key="2">
    <source>
        <dbReference type="ARBA" id="ARBA00022692"/>
    </source>
</evidence>
<evidence type="ECO:0000256" key="3">
    <source>
        <dbReference type="ARBA" id="ARBA00022989"/>
    </source>
</evidence>
<keyword evidence="2 5" id="KW-0812">Transmembrane</keyword>
<dbReference type="Proteomes" id="UP000184212">
    <property type="component" value="Unassembled WGS sequence"/>
</dbReference>
<feature type="transmembrane region" description="Helical" evidence="5">
    <location>
        <begin position="375"/>
        <end position="393"/>
    </location>
</feature>
<dbReference type="SUPFAM" id="SSF103473">
    <property type="entry name" value="MFS general substrate transporter"/>
    <property type="match status" value="1"/>
</dbReference>
<dbReference type="Gene3D" id="1.20.1250.20">
    <property type="entry name" value="MFS general substrate transporter like domains"/>
    <property type="match status" value="2"/>
</dbReference>
<protein>
    <submittedName>
        <fullName evidence="7">Sugar phosphate permease</fullName>
    </submittedName>
</protein>
<dbReference type="Pfam" id="PF07690">
    <property type="entry name" value="MFS_1"/>
    <property type="match status" value="1"/>
</dbReference>
<evidence type="ECO:0000313" key="8">
    <source>
        <dbReference type="Proteomes" id="UP000184212"/>
    </source>
</evidence>
<keyword evidence="3 5" id="KW-1133">Transmembrane helix</keyword>
<feature type="domain" description="Major facilitator superfamily (MFS) profile" evidence="6">
    <location>
        <begin position="7"/>
        <end position="401"/>
    </location>
</feature>
<dbReference type="OrthoDB" id="9781156at2"/>
<dbReference type="InterPro" id="IPR036259">
    <property type="entry name" value="MFS_trans_sf"/>
</dbReference>
<reference evidence="7 8" key="1">
    <citation type="submission" date="2016-11" db="EMBL/GenBank/DDBJ databases">
        <authorList>
            <person name="Jaros S."/>
            <person name="Januszkiewicz K."/>
            <person name="Wedrychowicz H."/>
        </authorList>
    </citation>
    <scope>NUCLEOTIDE SEQUENCE [LARGE SCALE GENOMIC DNA]</scope>
    <source>
        <strain evidence="7 8">DSM 24574</strain>
    </source>
</reference>
<dbReference type="GO" id="GO:0016020">
    <property type="term" value="C:membrane"/>
    <property type="evidence" value="ECO:0007669"/>
    <property type="project" value="UniProtKB-SubCell"/>
</dbReference>
<feature type="transmembrane region" description="Helical" evidence="5">
    <location>
        <begin position="44"/>
        <end position="65"/>
    </location>
</feature>
<organism evidence="7 8">
    <name type="scientific">Chryseolinea serpens</name>
    <dbReference type="NCBI Taxonomy" id="947013"/>
    <lineage>
        <taxon>Bacteria</taxon>
        <taxon>Pseudomonadati</taxon>
        <taxon>Bacteroidota</taxon>
        <taxon>Cytophagia</taxon>
        <taxon>Cytophagales</taxon>
        <taxon>Fulvivirgaceae</taxon>
        <taxon>Chryseolinea</taxon>
    </lineage>
</organism>
<evidence type="ECO:0000313" key="7">
    <source>
        <dbReference type="EMBL" id="SHI02991.1"/>
    </source>
</evidence>
<dbReference type="AlphaFoldDB" id="A0A1M5XT53"/>
<dbReference type="GO" id="GO:0022857">
    <property type="term" value="F:transmembrane transporter activity"/>
    <property type="evidence" value="ECO:0007669"/>
    <property type="project" value="InterPro"/>
</dbReference>
<dbReference type="CDD" id="cd17319">
    <property type="entry name" value="MFS_ExuT_GudP_like"/>
    <property type="match status" value="1"/>
</dbReference>
<dbReference type="STRING" id="947013.SAMN04488109_6848"/>
<feature type="transmembrane region" description="Helical" evidence="5">
    <location>
        <begin position="313"/>
        <end position="336"/>
    </location>
</feature>
<feature type="transmembrane region" description="Helical" evidence="5">
    <location>
        <begin position="256"/>
        <end position="276"/>
    </location>
</feature>
<dbReference type="PANTHER" id="PTHR11662:SF399">
    <property type="entry name" value="FI19708P1-RELATED"/>
    <property type="match status" value="1"/>
</dbReference>
<feature type="transmembrane region" description="Helical" evidence="5">
    <location>
        <begin position="77"/>
        <end position="96"/>
    </location>
</feature>
<dbReference type="PANTHER" id="PTHR11662">
    <property type="entry name" value="SOLUTE CARRIER FAMILY 17"/>
    <property type="match status" value="1"/>
</dbReference>
<comment type="subcellular location">
    <subcellularLocation>
        <location evidence="1">Membrane</location>
        <topology evidence="1">Multi-pass membrane protein</topology>
    </subcellularLocation>
</comment>
<feature type="transmembrane region" description="Helical" evidence="5">
    <location>
        <begin position="157"/>
        <end position="177"/>
    </location>
</feature>
<name>A0A1M5XT53_9BACT</name>
<sequence length="407" mass="44256">MRTKNFVLILLSSLSVLTFLDRNAISIAGHRITEELHLSESQFGWILTAFTLSYGLLEIPMGLWGDRSGEKRIITRIVATWSLLTALTGLATGFVSLFATRFIFGAGEAGAYPNTAIAIRKWFPLQERAKAQAFVWMASRLGGALAPLLIVPLQMQFGWRVTFFVLGGVGLAWVLVWHRLYPSESPLQDNTDQQQYVAPENDAPRWTVHLKDRNFWFLLVMYYCYACGVFFFISWLPKYLQAGRMIAEKDLSYSAALPFLLAAGGCLLGGWLSDHLVSRIGLNWGRKLVPVVGLSLSALLMLGCVAVDSNVAAVIMLALGLATMDVTAPVSWAIAIELAGKASGAVTGAMNTAGLLGGTIASLGVGYLISWTGSYDVPLIILAIQLLIGAFFASQLKVSTPRALDKT</sequence>
<keyword evidence="8" id="KW-1185">Reference proteome</keyword>
<feature type="transmembrane region" description="Helical" evidence="5">
    <location>
        <begin position="131"/>
        <end position="151"/>
    </location>
</feature>